<dbReference type="OrthoDB" id="405996at2759"/>
<keyword evidence="3" id="KW-1185">Reference proteome</keyword>
<dbReference type="Proteomes" id="UP000276776">
    <property type="component" value="Unassembled WGS sequence"/>
</dbReference>
<dbReference type="InterPro" id="IPR022158">
    <property type="entry name" value="Inositol_phosphatase"/>
</dbReference>
<reference evidence="4" key="1">
    <citation type="submission" date="2016-04" db="UniProtKB">
        <authorList>
            <consortium name="WormBaseParasite"/>
        </authorList>
    </citation>
    <scope>IDENTIFICATION</scope>
</reference>
<dbReference type="PANTHER" id="PTHR45662">
    <property type="entry name" value="PHOSPHATIDYLINOSITIDE PHOSPHATASE SAC1"/>
    <property type="match status" value="1"/>
</dbReference>
<gene>
    <name evidence="2" type="ORF">TCLT_LOCUS9312</name>
</gene>
<dbReference type="Pfam" id="PF02383">
    <property type="entry name" value="Syja_N"/>
    <property type="match status" value="1"/>
</dbReference>
<evidence type="ECO:0000313" key="4">
    <source>
        <dbReference type="WBParaSite" id="TCLT_0000932301-mRNA-1"/>
    </source>
</evidence>
<dbReference type="WBParaSite" id="TCLT_0000932301-mRNA-1">
    <property type="protein sequence ID" value="TCLT_0000932301-mRNA-1"/>
    <property type="gene ID" value="TCLT_0000932301"/>
</dbReference>
<evidence type="ECO:0000313" key="3">
    <source>
        <dbReference type="Proteomes" id="UP000276776"/>
    </source>
</evidence>
<dbReference type="GO" id="GO:2001135">
    <property type="term" value="P:regulation of endocytic recycling"/>
    <property type="evidence" value="ECO:0007669"/>
    <property type="project" value="TreeGrafter"/>
</dbReference>
<proteinExistence type="predicted"/>
<protein>
    <submittedName>
        <fullName evidence="4">SAC domain-containing protein</fullName>
    </submittedName>
</protein>
<dbReference type="STRING" id="103827.A0A0N5D898"/>
<name>A0A0N5D898_THECL</name>
<evidence type="ECO:0000259" key="1">
    <source>
        <dbReference type="PROSITE" id="PS50275"/>
    </source>
</evidence>
<reference evidence="2 3" key="2">
    <citation type="submission" date="2018-11" db="EMBL/GenBank/DDBJ databases">
        <authorList>
            <consortium name="Pathogen Informatics"/>
        </authorList>
    </citation>
    <scope>NUCLEOTIDE SEQUENCE [LARGE SCALE GENOMIC DNA]</scope>
</reference>
<dbReference type="Pfam" id="PF12456">
    <property type="entry name" value="hSac2"/>
    <property type="match status" value="1"/>
</dbReference>
<dbReference type="GO" id="GO:0046856">
    <property type="term" value="P:phosphatidylinositol dephosphorylation"/>
    <property type="evidence" value="ECO:0007669"/>
    <property type="project" value="TreeGrafter"/>
</dbReference>
<dbReference type="PROSITE" id="PS50275">
    <property type="entry name" value="SAC"/>
    <property type="match status" value="1"/>
</dbReference>
<dbReference type="PANTHER" id="PTHR45662:SF8">
    <property type="entry name" value="PHOSPHATIDYLINOSITIDE PHOSPHATASE SAC2"/>
    <property type="match status" value="1"/>
</dbReference>
<dbReference type="OMA" id="CWVDKSG"/>
<dbReference type="GO" id="GO:0045334">
    <property type="term" value="C:clathrin-coated endocytic vesicle"/>
    <property type="evidence" value="ECO:0007669"/>
    <property type="project" value="TreeGrafter"/>
</dbReference>
<dbReference type="InterPro" id="IPR002013">
    <property type="entry name" value="SAC_dom"/>
</dbReference>
<dbReference type="EMBL" id="UYYF01004770">
    <property type="protein sequence ID" value="VDN06935.1"/>
    <property type="molecule type" value="Genomic_DNA"/>
</dbReference>
<evidence type="ECO:0000313" key="2">
    <source>
        <dbReference type="EMBL" id="VDN06935.1"/>
    </source>
</evidence>
<organism evidence="4">
    <name type="scientific">Thelazia callipaeda</name>
    <name type="common">Oriental eyeworm</name>
    <name type="synonym">Parasitic nematode</name>
    <dbReference type="NCBI Taxonomy" id="103827"/>
    <lineage>
        <taxon>Eukaryota</taxon>
        <taxon>Metazoa</taxon>
        <taxon>Ecdysozoa</taxon>
        <taxon>Nematoda</taxon>
        <taxon>Chromadorea</taxon>
        <taxon>Rhabditida</taxon>
        <taxon>Spirurina</taxon>
        <taxon>Spiruromorpha</taxon>
        <taxon>Thelazioidea</taxon>
        <taxon>Thelaziidae</taxon>
        <taxon>Thelazia</taxon>
    </lineage>
</organism>
<dbReference type="AlphaFoldDB" id="A0A0N5D898"/>
<accession>A0A0N5D898</accession>
<dbReference type="GO" id="GO:0043812">
    <property type="term" value="F:phosphatidylinositol-4-phosphate phosphatase activity"/>
    <property type="evidence" value="ECO:0007669"/>
    <property type="project" value="TreeGrafter"/>
</dbReference>
<feature type="domain" description="SAC" evidence="1">
    <location>
        <begin position="135"/>
        <end position="459"/>
    </location>
</feature>
<sequence length="848" mass="96243">MKLLATKSYLYLVQKHSVLKCCKTTRKLFSGSVNEHIDNAVELGEFVVFIGKILVENECYLLLGTQCTPVASYPCINDEINRIDRVIAVPVEKDGHPSKLNSSMSKLEKIKISQKKVMHFVTGKGSTVRLIDEILRLFNDGEDFYVCFTKNITLNIQRRLSTRNKNNCFFWNYSLLTDLYDDEGFPTMGTEEWIMPVCQGFVAERTLLIEPEAELKVALISRRSINRAGVRYLKRGVDENGEVANFVETEVILAVFGHCLSFVQVRGSVPVFWTQQGYRYRPPLVISKTFTDSYPAYAKHIKKMLETYDAPLTIVNLVEQRGREVQLALSFLQHVLHMNSPDVSYFTYDFHSRCRGLRFYKVAELVSALSEQISSMGFCWVDKSGEMIHQQRGVIRTNCVDCLDRTNIVQCAISQAVCLVLIQKLGIIGPQTDAPIQLIQALQSIWADNGDAISRQYAGTDALKGDITRSGQRNLVGLVKDGYNSASRYYLSHMRDAQRQLAIDALLGRSLKSDETHEHFDDEADEEEVESIGRLVREAILFILPEKEILIGAWALVEGSNNTDQIDSVLLLTKTILIAASYDDDTKLSDVKRIDFNDIKSLECGRLGKLSRTHLRLYLKSGEQYTWRAAKTRLFNNVAILLRTDDEANEYIQAIGEQVKVTMSLVGKHVSFSCVQELSTPGRIDKSKKRVMNTLTSLLRPRTDYFTKSQFEQITFSKLDDNTDTATSSSIQKNILVMDSMIPIVNIDPDSNFCETLEEPHDYKACEKNDKLVQQEKNVIEVSRMFPSTSDVQLSEKTDNSLFQKFKLTSSKSNNAVDNISTVVSNQQNPFWQYKQQILDSKSHLILL</sequence>
<dbReference type="GO" id="GO:0005769">
    <property type="term" value="C:early endosome"/>
    <property type="evidence" value="ECO:0007669"/>
    <property type="project" value="TreeGrafter"/>
</dbReference>